<evidence type="ECO:0000259" key="1">
    <source>
        <dbReference type="Pfam" id="PF12697"/>
    </source>
</evidence>
<dbReference type="InterPro" id="IPR029058">
    <property type="entry name" value="AB_hydrolase_fold"/>
</dbReference>
<evidence type="ECO:0000313" key="3">
    <source>
        <dbReference type="Proteomes" id="UP000318380"/>
    </source>
</evidence>
<comment type="caution">
    <text evidence="2">The sequence shown here is derived from an EMBL/GenBank/DDBJ whole genome shotgun (WGS) entry which is preliminary data.</text>
</comment>
<dbReference type="Proteomes" id="UP000318380">
    <property type="component" value="Unassembled WGS sequence"/>
</dbReference>
<name>A0A561BVW1_9ACTN</name>
<gene>
    <name evidence="2" type="ORF">FB561_4142</name>
</gene>
<organism evidence="2 3">
    <name type="scientific">Kribbella amoyensis</name>
    <dbReference type="NCBI Taxonomy" id="996641"/>
    <lineage>
        <taxon>Bacteria</taxon>
        <taxon>Bacillati</taxon>
        <taxon>Actinomycetota</taxon>
        <taxon>Actinomycetes</taxon>
        <taxon>Propionibacteriales</taxon>
        <taxon>Kribbellaceae</taxon>
        <taxon>Kribbella</taxon>
    </lineage>
</organism>
<reference evidence="2 3" key="1">
    <citation type="submission" date="2019-06" db="EMBL/GenBank/DDBJ databases">
        <title>Sequencing the genomes of 1000 actinobacteria strains.</title>
        <authorList>
            <person name="Klenk H.-P."/>
        </authorList>
    </citation>
    <scope>NUCLEOTIDE SEQUENCE [LARGE SCALE GENOMIC DNA]</scope>
    <source>
        <strain evidence="2 3">DSM 24683</strain>
    </source>
</reference>
<dbReference type="Gene3D" id="3.40.50.1820">
    <property type="entry name" value="alpha/beta hydrolase"/>
    <property type="match status" value="1"/>
</dbReference>
<proteinExistence type="predicted"/>
<dbReference type="RefSeq" id="WP_145808992.1">
    <property type="nucleotide sequence ID" value="NZ_VIVK01000001.1"/>
</dbReference>
<keyword evidence="3" id="KW-1185">Reference proteome</keyword>
<accession>A0A561BVW1</accession>
<dbReference type="OrthoDB" id="64996at2"/>
<dbReference type="SUPFAM" id="SSF53474">
    <property type="entry name" value="alpha/beta-Hydrolases"/>
    <property type="match status" value="1"/>
</dbReference>
<dbReference type="GO" id="GO:0003824">
    <property type="term" value="F:catalytic activity"/>
    <property type="evidence" value="ECO:0007669"/>
    <property type="project" value="UniProtKB-ARBA"/>
</dbReference>
<protein>
    <submittedName>
        <fullName evidence="2">Pimeloyl-ACP methyl ester carboxylesterase</fullName>
    </submittedName>
</protein>
<dbReference type="AlphaFoldDB" id="A0A561BVW1"/>
<feature type="domain" description="AB hydrolase-1" evidence="1">
    <location>
        <begin position="8"/>
        <end position="231"/>
    </location>
</feature>
<dbReference type="EMBL" id="VIVK01000001">
    <property type="protein sequence ID" value="TWD82991.1"/>
    <property type="molecule type" value="Genomic_DNA"/>
</dbReference>
<dbReference type="PANTHER" id="PTHR37017">
    <property type="entry name" value="AB HYDROLASE-1 DOMAIN-CONTAINING PROTEIN-RELATED"/>
    <property type="match status" value="1"/>
</dbReference>
<dbReference type="InterPro" id="IPR000073">
    <property type="entry name" value="AB_hydrolase_1"/>
</dbReference>
<dbReference type="PANTHER" id="PTHR37017:SF11">
    <property type="entry name" value="ESTERASE_LIPASE_THIOESTERASE DOMAIN-CONTAINING PROTEIN"/>
    <property type="match status" value="1"/>
</dbReference>
<sequence length="237" mass="24631">MTDKATTVVLVHGAFADAASWNGVIDTLQKTGIQVQAIANPLRGLSLDAAYLESVVRGIDGPVLLVGHSYGGAVINAAAPKLGNVVGLVHVAAFVPDAGESLAGISARFPETPFGAAIRPSLFPLADGTEAPEVHLDAALYHEVFAADLPEAVTRVLAVAQRPIAVLGLEEEMPVEPGWKKLPSWTVVSTQDNAIHPEAQRFMAQRSGGTVVEIEGSHSVAVSQPEAVADVILKALS</sequence>
<dbReference type="Pfam" id="PF12697">
    <property type="entry name" value="Abhydrolase_6"/>
    <property type="match status" value="1"/>
</dbReference>
<dbReference type="InterPro" id="IPR052897">
    <property type="entry name" value="Sec-Metab_Biosynth_Hydrolase"/>
</dbReference>
<evidence type="ECO:0000313" key="2">
    <source>
        <dbReference type="EMBL" id="TWD82991.1"/>
    </source>
</evidence>